<evidence type="ECO:0000313" key="1">
    <source>
        <dbReference type="EMBL" id="MBX0325761.1"/>
    </source>
</evidence>
<keyword evidence="2" id="KW-1185">Reference proteome</keyword>
<reference evidence="1 2" key="1">
    <citation type="submission" date="2021-06" db="EMBL/GenBank/DDBJ databases">
        <title>Halomicroarcula sp. a new haloarchaeum isolated from saline soil.</title>
        <authorList>
            <person name="Duran-Viseras A."/>
            <person name="Sanchez-Porro C."/>
            <person name="Ventosa A."/>
        </authorList>
    </citation>
    <scope>NUCLEOTIDE SEQUENCE [LARGE SCALE GENOMIC DNA]</scope>
    <source>
        <strain evidence="1 2">F13</strain>
    </source>
</reference>
<dbReference type="EMBL" id="RKLR01000019">
    <property type="protein sequence ID" value="MBX0325761.1"/>
    <property type="molecule type" value="Genomic_DNA"/>
</dbReference>
<evidence type="ECO:0000313" key="2">
    <source>
        <dbReference type="Proteomes" id="UP001430377"/>
    </source>
</evidence>
<proteinExistence type="predicted"/>
<dbReference type="Proteomes" id="UP001430377">
    <property type="component" value="Unassembled WGS sequence"/>
</dbReference>
<sequence length="54" mass="5800">MSCAHPQCTNTPSSGSVYVVDEVEVEIRACSEHIDGVVSALEDGVDDSDVEVYR</sequence>
<accession>A0AAW4PX65</accession>
<gene>
    <name evidence="1" type="ORF">EGH21_22345</name>
</gene>
<protein>
    <submittedName>
        <fullName evidence="1">Uncharacterized protein</fullName>
    </submittedName>
</protein>
<dbReference type="RefSeq" id="WP_220620622.1">
    <property type="nucleotide sequence ID" value="NZ_RKLR01000019.1"/>
</dbReference>
<name>A0AAW4PX65_9EURY</name>
<comment type="caution">
    <text evidence="1">The sequence shown here is derived from an EMBL/GenBank/DDBJ whole genome shotgun (WGS) entry which is preliminary data.</text>
</comment>
<dbReference type="AlphaFoldDB" id="A0AAW4PX65"/>
<organism evidence="1 2">
    <name type="scientific">Haloarcula rubra</name>
    <dbReference type="NCBI Taxonomy" id="2487747"/>
    <lineage>
        <taxon>Archaea</taxon>
        <taxon>Methanobacteriati</taxon>
        <taxon>Methanobacteriota</taxon>
        <taxon>Stenosarchaea group</taxon>
        <taxon>Halobacteria</taxon>
        <taxon>Halobacteriales</taxon>
        <taxon>Haloarculaceae</taxon>
        <taxon>Haloarcula</taxon>
    </lineage>
</organism>